<dbReference type="PROSITE" id="PS51219">
    <property type="entry name" value="DPCK"/>
    <property type="match status" value="1"/>
</dbReference>
<proteinExistence type="inferred from homology"/>
<dbReference type="Proteomes" id="UP000824162">
    <property type="component" value="Unassembled WGS sequence"/>
</dbReference>
<evidence type="ECO:0000256" key="2">
    <source>
        <dbReference type="ARBA" id="ARBA00022840"/>
    </source>
</evidence>
<accession>A0A9D1PRZ1</accession>
<comment type="catalytic activity">
    <reaction evidence="3">
        <text>3'-dephospho-CoA + ATP = ADP + CoA + H(+)</text>
        <dbReference type="Rhea" id="RHEA:18245"/>
        <dbReference type="ChEBI" id="CHEBI:15378"/>
        <dbReference type="ChEBI" id="CHEBI:30616"/>
        <dbReference type="ChEBI" id="CHEBI:57287"/>
        <dbReference type="ChEBI" id="CHEBI:57328"/>
        <dbReference type="ChEBI" id="CHEBI:456216"/>
        <dbReference type="EC" id="2.7.1.24"/>
    </reaction>
</comment>
<dbReference type="HAMAP" id="MF_00376">
    <property type="entry name" value="Dephospho_CoA_kinase"/>
    <property type="match status" value="1"/>
</dbReference>
<evidence type="ECO:0000256" key="1">
    <source>
        <dbReference type="ARBA" id="ARBA00022741"/>
    </source>
</evidence>
<dbReference type="Gene3D" id="3.40.50.300">
    <property type="entry name" value="P-loop containing nucleotide triphosphate hydrolases"/>
    <property type="match status" value="1"/>
</dbReference>
<dbReference type="GO" id="GO:0015937">
    <property type="term" value="P:coenzyme A biosynthetic process"/>
    <property type="evidence" value="ECO:0007669"/>
    <property type="project" value="UniProtKB-UniRule"/>
</dbReference>
<dbReference type="PANTHER" id="PTHR10695">
    <property type="entry name" value="DEPHOSPHO-COA KINASE-RELATED"/>
    <property type="match status" value="1"/>
</dbReference>
<dbReference type="CDD" id="cd02022">
    <property type="entry name" value="DPCK"/>
    <property type="match status" value="1"/>
</dbReference>
<evidence type="ECO:0000313" key="6">
    <source>
        <dbReference type="Proteomes" id="UP000824162"/>
    </source>
</evidence>
<evidence type="ECO:0000256" key="4">
    <source>
        <dbReference type="NCBIfam" id="TIGR00152"/>
    </source>
</evidence>
<comment type="similarity">
    <text evidence="3">Belongs to the CoaE family.</text>
</comment>
<comment type="pathway">
    <text evidence="3">Cofactor biosynthesis; coenzyme A biosynthesis; CoA from (R)-pantothenate: step 5/5.</text>
</comment>
<keyword evidence="3 5" id="KW-0418">Kinase</keyword>
<dbReference type="EMBL" id="DXIJ01000125">
    <property type="protein sequence ID" value="HIV86333.1"/>
    <property type="molecule type" value="Genomic_DNA"/>
</dbReference>
<reference evidence="5" key="2">
    <citation type="submission" date="2021-04" db="EMBL/GenBank/DDBJ databases">
        <authorList>
            <person name="Gilroy R."/>
        </authorList>
    </citation>
    <scope>NUCLEOTIDE SEQUENCE</scope>
    <source>
        <strain evidence="5">5790</strain>
    </source>
</reference>
<keyword evidence="1 3" id="KW-0547">Nucleotide-binding</keyword>
<gene>
    <name evidence="3 5" type="primary">coaE</name>
    <name evidence="5" type="ORF">H9900_05955</name>
</gene>
<dbReference type="PANTHER" id="PTHR10695:SF46">
    <property type="entry name" value="BIFUNCTIONAL COENZYME A SYNTHASE-RELATED"/>
    <property type="match status" value="1"/>
</dbReference>
<keyword evidence="3" id="KW-0963">Cytoplasm</keyword>
<keyword evidence="3" id="KW-0173">Coenzyme A biosynthesis</keyword>
<comment type="function">
    <text evidence="3">Catalyzes the phosphorylation of the 3'-hydroxyl group of dephosphocoenzyme A to form coenzyme A.</text>
</comment>
<protein>
    <recommendedName>
        <fullName evidence="3 4">Dephospho-CoA kinase</fullName>
        <ecNumber evidence="3 4">2.7.1.24</ecNumber>
    </recommendedName>
    <alternativeName>
        <fullName evidence="3">Dephosphocoenzyme A kinase</fullName>
    </alternativeName>
</protein>
<comment type="subcellular location">
    <subcellularLocation>
        <location evidence="3">Cytoplasm</location>
    </subcellularLocation>
</comment>
<dbReference type="NCBIfam" id="TIGR00152">
    <property type="entry name" value="dephospho-CoA kinase"/>
    <property type="match status" value="1"/>
</dbReference>
<name>A0A9D1PRZ1_9FIRM</name>
<dbReference type="GO" id="GO:0004140">
    <property type="term" value="F:dephospho-CoA kinase activity"/>
    <property type="evidence" value="ECO:0007669"/>
    <property type="project" value="UniProtKB-UniRule"/>
</dbReference>
<dbReference type="InterPro" id="IPR001977">
    <property type="entry name" value="Depp_CoAkinase"/>
</dbReference>
<evidence type="ECO:0000313" key="5">
    <source>
        <dbReference type="EMBL" id="HIV86333.1"/>
    </source>
</evidence>
<sequence>MIIIGLTGSIGAGKSAVSGIFKSLGAYIIDADKIAHEVTEKGEKAYSEIVEYFGTGILSSDGSIDRKRLGSVVFGDKAKLKMLNSITHKYIFEEIEKRIGEYTGDVAVLDVPLLFNDDFSIGYDVSVAVLADDDVRIKRVEARDGLSREQVIARMNSQKSQAELAERADYVIENSLDGLGSLREKVKKLYKRIIEQA</sequence>
<organism evidence="5 6">
    <name type="scientific">Candidatus Monoglobus merdigallinarum</name>
    <dbReference type="NCBI Taxonomy" id="2838698"/>
    <lineage>
        <taxon>Bacteria</taxon>
        <taxon>Bacillati</taxon>
        <taxon>Bacillota</taxon>
        <taxon>Clostridia</taxon>
        <taxon>Monoglobales</taxon>
        <taxon>Monoglobaceae</taxon>
        <taxon>Monoglobus</taxon>
    </lineage>
</organism>
<feature type="binding site" evidence="3">
    <location>
        <begin position="11"/>
        <end position="16"/>
    </location>
    <ligand>
        <name>ATP</name>
        <dbReference type="ChEBI" id="CHEBI:30616"/>
    </ligand>
</feature>
<keyword evidence="2 3" id="KW-0067">ATP-binding</keyword>
<evidence type="ECO:0000256" key="3">
    <source>
        <dbReference type="HAMAP-Rule" id="MF_00376"/>
    </source>
</evidence>
<dbReference type="Pfam" id="PF01121">
    <property type="entry name" value="CoaE"/>
    <property type="match status" value="1"/>
</dbReference>
<comment type="caution">
    <text evidence="5">The sequence shown here is derived from an EMBL/GenBank/DDBJ whole genome shotgun (WGS) entry which is preliminary data.</text>
</comment>
<dbReference type="GO" id="GO:0005737">
    <property type="term" value="C:cytoplasm"/>
    <property type="evidence" value="ECO:0007669"/>
    <property type="project" value="UniProtKB-SubCell"/>
</dbReference>
<dbReference type="InterPro" id="IPR027417">
    <property type="entry name" value="P-loop_NTPase"/>
</dbReference>
<dbReference type="EC" id="2.7.1.24" evidence="3 4"/>
<dbReference type="SUPFAM" id="SSF52540">
    <property type="entry name" value="P-loop containing nucleoside triphosphate hydrolases"/>
    <property type="match status" value="1"/>
</dbReference>
<reference evidence="5" key="1">
    <citation type="journal article" date="2021" name="PeerJ">
        <title>Extensive microbial diversity within the chicken gut microbiome revealed by metagenomics and culture.</title>
        <authorList>
            <person name="Gilroy R."/>
            <person name="Ravi A."/>
            <person name="Getino M."/>
            <person name="Pursley I."/>
            <person name="Horton D.L."/>
            <person name="Alikhan N.F."/>
            <person name="Baker D."/>
            <person name="Gharbi K."/>
            <person name="Hall N."/>
            <person name="Watson M."/>
            <person name="Adriaenssens E.M."/>
            <person name="Foster-Nyarko E."/>
            <person name="Jarju S."/>
            <person name="Secka A."/>
            <person name="Antonio M."/>
            <person name="Oren A."/>
            <person name="Chaudhuri R.R."/>
            <person name="La Ragione R."/>
            <person name="Hildebrand F."/>
            <person name="Pallen M.J."/>
        </authorList>
    </citation>
    <scope>NUCLEOTIDE SEQUENCE</scope>
    <source>
        <strain evidence="5">5790</strain>
    </source>
</reference>
<dbReference type="AlphaFoldDB" id="A0A9D1PRZ1"/>
<dbReference type="GO" id="GO:0005524">
    <property type="term" value="F:ATP binding"/>
    <property type="evidence" value="ECO:0007669"/>
    <property type="project" value="UniProtKB-UniRule"/>
</dbReference>
<keyword evidence="3 5" id="KW-0808">Transferase</keyword>